<protein>
    <submittedName>
        <fullName evidence="7">Non-ribosomal peptide synthetase</fullName>
        <ecNumber evidence="7">5.1.1.11</ecNumber>
    </submittedName>
</protein>
<evidence type="ECO:0000313" key="8">
    <source>
        <dbReference type="Proteomes" id="UP000249091"/>
    </source>
</evidence>
<dbReference type="InterPro" id="IPR029058">
    <property type="entry name" value="AB_hydrolase_fold"/>
</dbReference>
<sequence length="5911" mass="631656">MEQQYARGPVLTDDEPRSGFPLSSAQRGIWFAQHLLGDIPLTIAQYIDVHGDLDVEAFADAGAATGRELGTAMLRLFEHDGQPYQVIDPDLNDRATVLDLRDRPDPEAAALAWMHAEYRTPLDMLEDRLIVCAILRIADARYFVYTRIHHVALDGFGATTFANRTAERYNAAKEGREPAPFAVNALHEIVEDENRYRESSRFESDRAYWADRVHDLPHPIGLSGRAAPVGPHPVRYGAPLPDDVSASVERVVARDEQATFASLVVAAFAAFLARVTGESDVVLSLPVSARTTVKLRRSGGMVSNVVPIRVAVDPEDTTRDLTTRVQVELTGALRHQRYRHEDMRRDTGRGGADRGFFGPAVNIMMFGTEIRLGDLVGRLHVLSTGPVEDLSLNIYPSEPGRPARLDLEANPNLYSPDELRSHHSRFTEFLADFVRCDGMVGTIDVLHDDERDTLVPFRGRPARPVRLLPDLLAEGVRRNRDGVAVLDGDRTLTYRDLDERSDRFARVLADAGAAPETFVVLSMERSAEALIALWAVAKSGAAFVPIDPALPAERLAYMIRDSGARLAVTTRDRMAGLPAGPRLLAVDDEHPAVESPPVVKARPEHPAYMIYTSGSTGTPKGVVVTHAGLATFEADARPELGLTPSSRMLRFSSASFDASIFEMLQAFSAGAAMVIAPPDILGGDDLALLLRSRRVTHIVSAPTVLTTVDPAGLDALEAVVVGGDVCTPDLVERFGVVSRFTNSYGPTETTIVVTAGTPLEPGDPVTIGRPLDGVVAVVLDRRLRPVPVGFVGELYIGGPALARGYHRRPGQTADRFVANPFEPGGRLYRTGDDVRWTADHQLEFLGRSDFQVKIRGFRIELGEIDAALLEQTGVDYAASVVHDTGSSSVPISYVRMEPGHRFDAAALLDGVGRMLPSHMVPAAMMELDHIPVTPAGKLDRAALPAPRFASAEFRAPETESEIALAELAVGLLDVELVGVDDSLFALGADSIVAMQFAARAKDIGLHLTARQIFEHRTIAALARVATSVAATPVMTELPGGGTGEIPLTPIVHEMLGRGDFSTFAQAVLVTTPADLTARQLSAALGALLARHDMLRSALRDETWEVAADAVDPDTLVTRVPVARVEDIDDLITSRCDSAAAALDPRAGVMLAAVWFDVEAPDAKGKLLLVAHHLVVDGVSWRVLLPDLAQAWMQVVAAREPALPEVGTSFRRWAHALHDATRDGAFAGELGYWQRTLAGVRPLRGVAPLDPALDTLATTRRVRVEIDPVVTEAVLTRLPALYRSGTADGLLTALALAAARWDGDAGDSLLLTLEGHGRDPDAIGPADLARTVGWFTSAYPVRLSVSGDLHDTPPGGSDVGAAIKAVKEQLAAVPNHGVGYGVLRHLDHESGRVLAQLPGAQLSFNYLGRLTSGHIPDEIRDIGWVPDDVDLDPNRTSALAAASAIDINAMVVDGADGPHLTATFAYVPRVVSAERVEEFAELWLDALTGLATHVGHADAGGLTPSDVPLVVVRQRQIEQWESQYPGVHDIWPLPPLQAGLLFHTRLAAGSLDVYVAQLSLELAGAVDSDRLRAAVDAVVARHANLRTAFVHDETGDPVQIVLDRVEVPWREVHADERSAVLDAERAAPFDPARPPLLRAVLVRTGHDRATLVLTNHHLVLDGWSMPLLVREVLTHYLSRDALPDPVPYRDYLRWWHAQDEHRSLQAWAGLLEGVTEPTLVAPNAGDSFEDNPGEIGVELTAPLLTALTARARDTGVTVNTMVQVAWSLVLGRLLSRSDVVFGATVSGRPAELPGVENMLGLFINTVPVRVRLQPEDTVADLLRSVQDTQVSMLDHHHVGLGRIQHAVGAGTLFDTLTVFESYPVDRAGFDETTDFAGMRVTGIDARDATHYPLTVMAILEPQLRLSVRYRTDLFDSATVDRLTQRLVGVLDTVATSPETRIGDVDVFLPGERDTVAGFERGAVRALPMSTLADLLTRQARRTPDAEAVLVDGGSTLRYAEFAPGVNRVARALVADGIGPGDLVGVAMPRSLDQLIAIHAVVTAGAAYVPIDPDQPAARTAHVLETAAPVRVLHALPDVSGLSGAPITDRDRRAPLRPDDLAYVLFTSGSTGRPKGVAISHRSIVNRLLWMQDTYPLTGDDVVLQKTPATFDVSVWELFWPLLTGASVVLASPDGHRDPRYLSRVIDEYRITTLHFVPSMLDVFLTGADLTRCGSVRQVFTSGEALPATTVARFADALGAPLHNLYGPTEAAVDVTAHETVPGENPVPIGTPVWNTTVRVLDSRLRPVPVGVEGELYLGGVQLARGYHAAPGLTAARFVADPSGGARLYRTGDVVRWRVDGVLEYVGRSDFQVKLRGQRIELGEIESALLEHDDVTQAVVVLHRDTVAGEHLVAYVVGTLDSEAVLRHAATRLPRHMVPTVVMVLDALPLTANGKLDRKSLPAPEFGSGIEYVAPATATEKTVSTIVADVLGRDRPGATANFFDLGGNSLTATRLLARLDDTFGTRLQIRDLFDNATVSGLSALIDGQQDRQVGPALVAGPRPERIPLSPAQARMWFVNRFDPASGAYNVAVALRLTGTLDVDALRNAVTDIVGRHETLRTRYPDDGDGPRQEILPVASAVDALTLTVEDLTGTLDEWLVEVVGRGFDVTREIPLALNVVREDADRHVVALVVHHIAIDGWSMQALARDLVAAYGARSAGAAPAWEPLPVGYADYALWQHGLLGGIDDPESVAAAQLAFWRETLAGAPDLLDLPTDRRRPSVPSFRGGTVTVDVPTAVYTACTELARAHEASLFMVLHTALAVLLARTSGTYDVTVGTPVAGRGHRALDDVVGMFVNTLPLRTRFDASLSFAAALTVVRDNDLAAYSHADLPFEQLAEALATTRSTSHQPLFQTVLALDVPQPRSVTLPELEIEVLPVDFGIAKFDLEFAVTEHERHATVTLTFARDLFEESTAAMLADRFVRVLESAVADPDASIGTLDLLSHDEHDELLRRPEFVDARTLPQLLAAAVTDSEVPALVSGTRVVTYGELDRRSAALAHMLIEAGAGPETVVAVAVERSVESVLAVWAVARTGAAFLPVDPTYPAARIEHMLTDSGARLGLTTDAHRNALPDDVRWLDATAQTDDDLPVPARVPHLDQPAYLIYTSGSTGVPKGVVVTHRGLAAFVAEQQRHYGVRPGDRVAAFASPSFDASLLELLMAVGGRATLVLVPTGIYGGTELETVLADTGVTHLFLTPAALATVDPETLPHVRVVVVGGEACEPSLVARWAPGRAMFNAYGPTESTIMATHFGPMVPGEPVRIGRAVIGTSVLVLDDRLQPVPTGVPGELYVSGAGLARGYHARPALTASRFVADPISGGVVYRTGDRVRKNAGGTLDFLGRNDFQVKVRGHRIELSEIDAVLSAHPSVEAVVSVPHDESGAVVAYVVAAPGLVVDAADVAAHAARTLPDYMVPAAITVVDALPLTGAGKVDLRALPEPVFTAAEFVAPRTEAERRVAGAFADVLGLERVGAHDDFFALGGNSLSATRVVARLDASAGVRAVFENPTVASLAAVVGDSASEQRPPLVSGPRPDHLPLSPAQQRMWLINRFDPTSPAYNIPVAVRLRGRLDHDALCAAAHDVVQRHEVLRTVFPDADADADGPAQVIRDDAAVDLSPRPVTADTLGDEMLALVSRGFDLTTDTPIRGALLRIADEDHVLVVVVHHIAADGASTVPLARDIFVAYGARLAGDSPSWVPLAVQYADFALWQRGVLGDPGDPGSLAACQLAYWTEALADVPAVLDLPADRSRPAVASQRGARVDFRIGAGTVRALDELARSHGATRFMALHAALSVLLARLGNTDDVCVGTPVAGRGDAALDDVVGMFVNTLVLRTRFDPTDGFGQVLERTRDTDLAAFGHADVPFEQVVDAVGPVRSQSHAPLFQVSLSLQNQGTGVLELPGLRIEPVEPGVDVAKVDLEFTVRDDDGGALAASLTYATDLFDAGTAESFTQRWVRVLDAVTANPAGPVGDVSLSTEDEARSALEHAVPADMPAFTLPEILAAGVAANPDGVAVTDGTRHLTYTELDRASNRLARKLADLGARTETFVALSFPRCVDGIVALWAVAKTGAAFVPVDPGLPAARIAYLLSDSGVRLGLAHGDGPSADIPWVRVDDAGGYSDAPIAHDRSPVAQSAAYMIYTSGSTGTPKGVVVTHRGLTAFTAEHRPELGVSTKSRVLRFSSSSFDASVFEQIAAFSAGATMVVAAPEVVGGAELADLLRRERVTHVLTAPAALGTVTPTDLPDLEAVMVGGDVCPPELVAKFGPVCRFFNSYGPTETTIIITEAGPMSPGDDITIGVPIHGSGAVILDDRLHPVPDGVVGELYLSGAGLARGYHRRPELTAARFVACPYTGGLMYRTGDLVRRTATGEIRFVGRRDAQVQLRGLRIELDEIEAVLTSTDSVAQAVVVVHTDAHTGDRLVGYVVPTAGTTADPRTLRDRIGAELPSYMVPAQILVLDALPITANGKLDRKALPVPGFEARAFRAPENPVQQTVAGVYAELLGIDRVGLDDDFFALGGNSLIATQLAARLGSALDTTVPVRAVFEAPTVVALAAAVASTAGAGARPALTARERPARIPLSLAQQRLWFLNRFDPDSATYNIPAVLRVSGRLDTTALQAAVEDVLARHEVLRTVYPEVDGEGIQQVLASSAVVADLTPVPVGADDVLAVVAEFVSAGFDVTAEVPVRVRLYRPAPEDFVLVFVVHHIAADGFSMGPLTRDVMTAYASRVRGNPPGWAPLPLQYADYSLWQRTVLGSEDDPGSVMAEQIDFWTETLASLPDQLELPWDRPRPQVVSHRGASHAVTLDGTLHAGLLTMAGAHRATLFMVLHSATAVALSRLSGSSDIALGTPVAGRGDAALDDLVGMFVNTLVLRTAVDAGSTFTDLLRSVREVDLRAFAHAEVPFERLVEVLAPPRSQARNPLFQVMLTLQNMPAGEFRLGDVGIEPVDPPLDRAMFDLQITAHESFSETGEPSGISMTWTYATDLFDDATVVAIADRVVRILDAVVHAPATPVGDLDWLAPDEHSVLRALGLPTVRTHGGFGTLPERLDAQAERSPDAVAVTDGTVSYSYAEFASRVNRLARHLVSLGVGPDANVAVVMERSIDAVVAVHAVVAAGGAYVPLDPGQPAERTSYVLDTADPVLVLSSVHRDAYGDRTVVDLGVVDLSGVSDAPIGDHERRAPLRADNAAYVLFTSGSTGRPKGVTVSHAAVVNQLSWLQEEFLADGGDTVLLKTPLTFDASVWELFWPLHTGARLAVAAPDGHRDPEYLARALVDFEVTVAQFVPTVLDAVLDVAEAPASSLRLVFTGGEALSGTTAQRVRTRFGCDVHNLYGPTETAMQATHHPGSSVDGGTAVPIGTPVWNTGAWVLDTRLHPVPVGVVGELYLSGAQLARGYAGRAALTAGRFVANPFDAPGTRLYRTGDLVRRNRRGELEFVGRNDLQVKLRGQRIELGEIESVLRANGRVAAGAVVAWPDQLVGYVVPAGEPDVQQLRAEMGKSLPSYMVPSQFVVLEAMPTTPNGKLDRKALPQPEIRAHDFRAPSTDTENAVAEAFSSILGIGQVGLDDDFFALGGTSLVATRFVARIRDALGVAVPLQWLFSHSTVEALSLQIDRGDTPGPEFAVLQPLREQGDLTPLFCVHPIVGLSWCYTALVPHLDPSLPVYGLQTPLDDLPDSLEDLAARYVDEIRRVQGRGPYRLLGWSMGGVIAQEMAVQLQAAGDTVASLVMLDSFADTEFGTATGGIDEMVPMGDLLAGFGLETDGNEPGTVDDLVRVVADLTGNTVHDTDRLVRKLRAAAEHNAASAARHRPSRFDGDLLYFSAGEDGRGGATGWADAVSGQVRERSVPVTHWRMTSPEALAVVGPVLRTVFASPSDDDRQGQFAR</sequence>
<dbReference type="CDD" id="cd17646">
    <property type="entry name" value="A_NRPS_AB3403-like"/>
    <property type="match status" value="1"/>
</dbReference>
<dbReference type="Gene3D" id="3.40.50.12780">
    <property type="entry name" value="N-terminal domain of ligase-like"/>
    <property type="match status" value="2"/>
</dbReference>
<dbReference type="PROSITE" id="PS00455">
    <property type="entry name" value="AMP_BINDING"/>
    <property type="match status" value="5"/>
</dbReference>
<dbReference type="UniPathway" id="UPA00011"/>
<evidence type="ECO:0000313" key="7">
    <source>
        <dbReference type="EMBL" id="SQI36145.1"/>
    </source>
</evidence>
<dbReference type="NCBIfam" id="TIGR01720">
    <property type="entry name" value="NRPS-para261"/>
    <property type="match status" value="1"/>
</dbReference>
<dbReference type="SMART" id="SM00823">
    <property type="entry name" value="PKS_PP"/>
    <property type="match status" value="5"/>
</dbReference>
<dbReference type="NCBIfam" id="NF003417">
    <property type="entry name" value="PRK04813.1"/>
    <property type="match status" value="5"/>
</dbReference>
<feature type="domain" description="Carrier" evidence="6">
    <location>
        <begin position="955"/>
        <end position="1029"/>
    </location>
</feature>
<dbReference type="PANTHER" id="PTHR45527">
    <property type="entry name" value="NONRIBOSOMAL PEPTIDE SYNTHETASE"/>
    <property type="match status" value="1"/>
</dbReference>
<dbReference type="InterPro" id="IPR036736">
    <property type="entry name" value="ACP-like_sf"/>
</dbReference>
<dbReference type="SMART" id="SM00824">
    <property type="entry name" value="PKS_TE"/>
    <property type="match status" value="1"/>
</dbReference>
<evidence type="ECO:0000256" key="4">
    <source>
        <dbReference type="ARBA" id="ARBA00022737"/>
    </source>
</evidence>
<feature type="domain" description="Carrier" evidence="6">
    <location>
        <begin position="3483"/>
        <end position="3554"/>
    </location>
</feature>
<dbReference type="InterPro" id="IPR001031">
    <property type="entry name" value="Thioesterase"/>
</dbReference>
<evidence type="ECO:0000256" key="2">
    <source>
        <dbReference type="ARBA" id="ARBA00022450"/>
    </source>
</evidence>
<feature type="domain" description="Carrier" evidence="6">
    <location>
        <begin position="4515"/>
        <end position="4590"/>
    </location>
</feature>
<dbReference type="NCBIfam" id="NF004282">
    <property type="entry name" value="PRK05691.1"/>
    <property type="match status" value="6"/>
</dbReference>
<dbReference type="FunFam" id="1.10.1200.10:FF:000016">
    <property type="entry name" value="Non-ribosomal peptide synthase"/>
    <property type="match status" value="1"/>
</dbReference>
<evidence type="ECO:0000256" key="1">
    <source>
        <dbReference type="ARBA" id="ARBA00001957"/>
    </source>
</evidence>
<dbReference type="FunFam" id="3.40.50.980:FF:000001">
    <property type="entry name" value="Non-ribosomal peptide synthetase"/>
    <property type="match status" value="3"/>
</dbReference>
<feature type="domain" description="Carrier" evidence="6">
    <location>
        <begin position="5568"/>
        <end position="5643"/>
    </location>
</feature>
<organism evidence="7 8">
    <name type="scientific">Rhodococcus coprophilus</name>
    <dbReference type="NCBI Taxonomy" id="38310"/>
    <lineage>
        <taxon>Bacteria</taxon>
        <taxon>Bacillati</taxon>
        <taxon>Actinomycetota</taxon>
        <taxon>Actinomycetes</taxon>
        <taxon>Mycobacteriales</taxon>
        <taxon>Nocardiaceae</taxon>
        <taxon>Rhodococcus</taxon>
    </lineage>
</organism>
<keyword evidence="8" id="KW-1185">Reference proteome</keyword>
<dbReference type="PROSITE" id="PS00012">
    <property type="entry name" value="PHOSPHOPANTETHEINE"/>
    <property type="match status" value="3"/>
</dbReference>
<dbReference type="InterPro" id="IPR001242">
    <property type="entry name" value="Condensation_dom"/>
</dbReference>
<evidence type="ECO:0000256" key="5">
    <source>
        <dbReference type="ARBA" id="ARBA00023194"/>
    </source>
</evidence>
<feature type="domain" description="Carrier" evidence="6">
    <location>
        <begin position="2452"/>
        <end position="2527"/>
    </location>
</feature>
<dbReference type="InterPro" id="IPR010060">
    <property type="entry name" value="NRPS_synth"/>
</dbReference>
<gene>
    <name evidence="7" type="primary">grsB</name>
    <name evidence="7" type="ORF">NCTC10994_03262</name>
</gene>
<dbReference type="InterPro" id="IPR006162">
    <property type="entry name" value="Ppantetheine_attach_site"/>
</dbReference>
<evidence type="ECO:0000256" key="3">
    <source>
        <dbReference type="ARBA" id="ARBA00022553"/>
    </source>
</evidence>
<name>A0A2X4X8X4_9NOCA</name>
<dbReference type="GO" id="GO:0005829">
    <property type="term" value="C:cytosol"/>
    <property type="evidence" value="ECO:0007669"/>
    <property type="project" value="TreeGrafter"/>
</dbReference>
<dbReference type="InterPro" id="IPR042099">
    <property type="entry name" value="ANL_N_sf"/>
</dbReference>
<reference evidence="7 8" key="1">
    <citation type="submission" date="2018-06" db="EMBL/GenBank/DDBJ databases">
        <authorList>
            <consortium name="Pathogen Informatics"/>
            <person name="Doyle S."/>
        </authorList>
    </citation>
    <scope>NUCLEOTIDE SEQUENCE [LARGE SCALE GENOMIC DNA]</scope>
    <source>
        <strain evidence="7 8">NCTC10994</strain>
    </source>
</reference>
<dbReference type="PROSITE" id="PS50075">
    <property type="entry name" value="CARRIER"/>
    <property type="match status" value="5"/>
</dbReference>
<dbReference type="Proteomes" id="UP000249091">
    <property type="component" value="Chromosome 1"/>
</dbReference>
<dbReference type="EMBL" id="LS483468">
    <property type="protein sequence ID" value="SQI36145.1"/>
    <property type="molecule type" value="Genomic_DNA"/>
</dbReference>
<dbReference type="Pfam" id="PF00668">
    <property type="entry name" value="Condensation"/>
    <property type="match status" value="6"/>
</dbReference>
<dbReference type="InterPro" id="IPR009081">
    <property type="entry name" value="PP-bd_ACP"/>
</dbReference>
<dbReference type="CDD" id="cd19543">
    <property type="entry name" value="DCL_NRPS"/>
    <property type="match status" value="1"/>
</dbReference>
<keyword evidence="3" id="KW-0597">Phosphoprotein</keyword>
<keyword evidence="2" id="KW-0596">Phosphopantetheine</keyword>
<dbReference type="InterPro" id="IPR045851">
    <property type="entry name" value="AMP-bd_C_sf"/>
</dbReference>
<dbReference type="SUPFAM" id="SSF53474">
    <property type="entry name" value="alpha/beta-Hydrolases"/>
    <property type="match status" value="1"/>
</dbReference>
<dbReference type="InterPro" id="IPR025110">
    <property type="entry name" value="AMP-bd_C"/>
</dbReference>
<dbReference type="Gene3D" id="3.40.50.1820">
    <property type="entry name" value="alpha/beta hydrolase"/>
    <property type="match status" value="1"/>
</dbReference>
<dbReference type="CDD" id="cd05930">
    <property type="entry name" value="A_NRPS"/>
    <property type="match status" value="1"/>
</dbReference>
<dbReference type="InterPro" id="IPR000873">
    <property type="entry name" value="AMP-dep_synth/lig_dom"/>
</dbReference>
<dbReference type="FunFam" id="3.40.50.12780:FF:000012">
    <property type="entry name" value="Non-ribosomal peptide synthetase"/>
    <property type="match status" value="3"/>
</dbReference>
<dbReference type="NCBIfam" id="TIGR01733">
    <property type="entry name" value="AA-adenyl-dom"/>
    <property type="match status" value="5"/>
</dbReference>
<dbReference type="InterPro" id="IPR010071">
    <property type="entry name" value="AA_adenyl_dom"/>
</dbReference>
<dbReference type="Gene3D" id="3.30.559.10">
    <property type="entry name" value="Chloramphenicol acetyltransferase-like domain"/>
    <property type="match status" value="6"/>
</dbReference>
<dbReference type="SUPFAM" id="SSF56801">
    <property type="entry name" value="Acetyl-CoA synthetase-like"/>
    <property type="match status" value="5"/>
</dbReference>
<dbReference type="GO" id="GO:0072330">
    <property type="term" value="P:monocarboxylic acid biosynthetic process"/>
    <property type="evidence" value="ECO:0007669"/>
    <property type="project" value="UniProtKB-ARBA"/>
</dbReference>
<dbReference type="InterPro" id="IPR023213">
    <property type="entry name" value="CAT-like_dom_sf"/>
</dbReference>
<dbReference type="FunFam" id="3.40.50.980:FF:000002">
    <property type="entry name" value="Enterobactin synthetase component F"/>
    <property type="match status" value="1"/>
</dbReference>
<keyword evidence="7" id="KW-0413">Isomerase</keyword>
<keyword evidence="4" id="KW-0677">Repeat</keyword>
<dbReference type="Gene3D" id="3.40.50.980">
    <property type="match status" value="6"/>
</dbReference>
<dbReference type="EC" id="5.1.1.11" evidence="7"/>
<keyword evidence="5" id="KW-0045">Antibiotic biosynthesis</keyword>
<dbReference type="GO" id="GO:0044550">
    <property type="term" value="P:secondary metabolite biosynthetic process"/>
    <property type="evidence" value="ECO:0007669"/>
    <property type="project" value="UniProtKB-ARBA"/>
</dbReference>
<evidence type="ECO:0000259" key="6">
    <source>
        <dbReference type="PROSITE" id="PS50075"/>
    </source>
</evidence>
<dbReference type="InterPro" id="IPR020806">
    <property type="entry name" value="PKS_PP-bd"/>
</dbReference>
<dbReference type="SUPFAM" id="SSF52777">
    <property type="entry name" value="CoA-dependent acyltransferases"/>
    <property type="match status" value="12"/>
</dbReference>
<dbReference type="Gene3D" id="2.30.38.10">
    <property type="entry name" value="Luciferase, Domain 3"/>
    <property type="match status" value="3"/>
</dbReference>
<dbReference type="GO" id="GO:0017000">
    <property type="term" value="P:antibiotic biosynthetic process"/>
    <property type="evidence" value="ECO:0007669"/>
    <property type="project" value="UniProtKB-KW"/>
</dbReference>
<dbReference type="Pfam" id="PF13193">
    <property type="entry name" value="AMP-binding_C"/>
    <property type="match status" value="4"/>
</dbReference>
<dbReference type="RefSeq" id="WP_111731628.1">
    <property type="nucleotide sequence ID" value="NZ_JAFBBL010000001.1"/>
</dbReference>
<accession>A0A2X4X8X4</accession>
<dbReference type="Pfam" id="PF00550">
    <property type="entry name" value="PP-binding"/>
    <property type="match status" value="5"/>
</dbReference>
<dbReference type="FunFam" id="3.30.300.30:FF:000010">
    <property type="entry name" value="Enterobactin synthetase component F"/>
    <property type="match status" value="1"/>
</dbReference>
<dbReference type="Gene3D" id="3.30.559.30">
    <property type="entry name" value="Nonribosomal peptide synthetase, condensation domain"/>
    <property type="match status" value="6"/>
</dbReference>
<dbReference type="Gene3D" id="1.10.1200.10">
    <property type="entry name" value="ACP-like"/>
    <property type="match status" value="4"/>
</dbReference>
<dbReference type="GO" id="GO:0008610">
    <property type="term" value="P:lipid biosynthetic process"/>
    <property type="evidence" value="ECO:0007669"/>
    <property type="project" value="UniProtKB-ARBA"/>
</dbReference>
<dbReference type="GO" id="GO:0043041">
    <property type="term" value="P:amino acid activation for nonribosomal peptide biosynthetic process"/>
    <property type="evidence" value="ECO:0007669"/>
    <property type="project" value="TreeGrafter"/>
</dbReference>
<dbReference type="InterPro" id="IPR020845">
    <property type="entry name" value="AMP-binding_CS"/>
</dbReference>
<dbReference type="SUPFAM" id="SSF47336">
    <property type="entry name" value="ACP-like"/>
    <property type="match status" value="5"/>
</dbReference>
<dbReference type="Gene3D" id="3.30.300.30">
    <property type="match status" value="5"/>
</dbReference>
<dbReference type="Pfam" id="PF00501">
    <property type="entry name" value="AMP-binding"/>
    <property type="match status" value="5"/>
</dbReference>
<proteinExistence type="predicted"/>
<comment type="cofactor">
    <cofactor evidence="1">
        <name>pantetheine 4'-phosphate</name>
        <dbReference type="ChEBI" id="CHEBI:47942"/>
    </cofactor>
</comment>
<dbReference type="InterPro" id="IPR020802">
    <property type="entry name" value="TesA-like"/>
</dbReference>
<dbReference type="CDD" id="cd19540">
    <property type="entry name" value="LCL_NRPS-like"/>
    <property type="match status" value="3"/>
</dbReference>
<dbReference type="GO" id="GO:0047462">
    <property type="term" value="F:phenylalanine racemase (ATP-hydrolyzing) activity"/>
    <property type="evidence" value="ECO:0007669"/>
    <property type="project" value="UniProtKB-EC"/>
</dbReference>
<dbReference type="GO" id="GO:0031177">
    <property type="term" value="F:phosphopantetheine binding"/>
    <property type="evidence" value="ECO:0007669"/>
    <property type="project" value="InterPro"/>
</dbReference>
<dbReference type="STRING" id="1219011.GCA_001895045_03470"/>
<dbReference type="PANTHER" id="PTHR45527:SF1">
    <property type="entry name" value="FATTY ACID SYNTHASE"/>
    <property type="match status" value="1"/>
</dbReference>
<dbReference type="KEGG" id="rcr:NCTC10994_03262"/>
<dbReference type="Pfam" id="PF00975">
    <property type="entry name" value="Thioesterase"/>
    <property type="match status" value="1"/>
</dbReference>